<evidence type="ECO:0000256" key="7">
    <source>
        <dbReference type="ARBA" id="ARBA00023049"/>
    </source>
</evidence>
<dbReference type="InterPro" id="IPR034016">
    <property type="entry name" value="M1_APN-typ"/>
</dbReference>
<keyword evidence="6 9" id="KW-0862">Zinc</keyword>
<evidence type="ECO:0000256" key="1">
    <source>
        <dbReference type="ARBA" id="ARBA00010136"/>
    </source>
</evidence>
<dbReference type="Pfam" id="PF01433">
    <property type="entry name" value="Peptidase_M1"/>
    <property type="match status" value="1"/>
</dbReference>
<comment type="cofactor">
    <cofactor evidence="9">
        <name>Zn(2+)</name>
        <dbReference type="ChEBI" id="CHEBI:29105"/>
    </cofactor>
    <text evidence="9">Binds 1 zinc ion per subunit.</text>
</comment>
<dbReference type="InterPro" id="IPR050344">
    <property type="entry name" value="Peptidase_M1_aminopeptidases"/>
</dbReference>
<feature type="region of interest" description="Disordered" evidence="11">
    <location>
        <begin position="19"/>
        <end position="72"/>
    </location>
</feature>
<dbReference type="GO" id="GO:0042277">
    <property type="term" value="F:peptide binding"/>
    <property type="evidence" value="ECO:0007669"/>
    <property type="project" value="TreeGrafter"/>
</dbReference>
<keyword evidence="12" id="KW-0472">Membrane</keyword>
<dbReference type="Gene3D" id="2.60.40.1730">
    <property type="entry name" value="tricorn interacting facor f3 domain"/>
    <property type="match status" value="1"/>
</dbReference>
<feature type="binding site" evidence="9">
    <location>
        <position position="547"/>
    </location>
    <ligand>
        <name>Zn(2+)</name>
        <dbReference type="ChEBI" id="CHEBI:29105"/>
        <note>catalytic</note>
    </ligand>
</feature>
<dbReference type="InterPro" id="IPR001930">
    <property type="entry name" value="Peptidase_M1"/>
</dbReference>
<dbReference type="WBParaSite" id="MBELARI_LOCUS9822">
    <property type="protein sequence ID" value="MBELARI_LOCUS9822"/>
    <property type="gene ID" value="MBELARI_LOCUS9822"/>
</dbReference>
<keyword evidence="3" id="KW-0645">Protease</keyword>
<dbReference type="Gene3D" id="1.25.50.20">
    <property type="match status" value="1"/>
</dbReference>
<dbReference type="InterPro" id="IPR042097">
    <property type="entry name" value="Aminopeptidase_N-like_N_sf"/>
</dbReference>
<dbReference type="InterPro" id="IPR024571">
    <property type="entry name" value="ERAP1-like_C_dom"/>
</dbReference>
<evidence type="ECO:0000259" key="14">
    <source>
        <dbReference type="Pfam" id="PF11838"/>
    </source>
</evidence>
<dbReference type="GO" id="GO:0006508">
    <property type="term" value="P:proteolysis"/>
    <property type="evidence" value="ECO:0007669"/>
    <property type="project" value="UniProtKB-KW"/>
</dbReference>
<feature type="domain" description="Aminopeptidase N-like N-terminal" evidence="15">
    <location>
        <begin position="269"/>
        <end position="417"/>
    </location>
</feature>
<keyword evidence="12" id="KW-0812">Transmembrane</keyword>
<proteinExistence type="inferred from homology"/>
<feature type="region of interest" description="Disordered" evidence="11">
    <location>
        <begin position="224"/>
        <end position="247"/>
    </location>
</feature>
<dbReference type="InterPro" id="IPR027268">
    <property type="entry name" value="Peptidase_M4/M1_CTD_sf"/>
</dbReference>
<keyword evidence="5" id="KW-0378">Hydrolase</keyword>
<dbReference type="Gene3D" id="2.60.40.1910">
    <property type="match status" value="1"/>
</dbReference>
<reference evidence="17" key="1">
    <citation type="submission" date="2024-02" db="UniProtKB">
        <authorList>
            <consortium name="WormBaseParasite"/>
        </authorList>
    </citation>
    <scope>IDENTIFICATION</scope>
</reference>
<dbReference type="FunFam" id="1.10.390.10:FF:000006">
    <property type="entry name" value="Puromycin-sensitive aminopeptidase"/>
    <property type="match status" value="1"/>
</dbReference>
<evidence type="ECO:0000313" key="16">
    <source>
        <dbReference type="Proteomes" id="UP000887575"/>
    </source>
</evidence>
<keyword evidence="12" id="KW-1133">Transmembrane helix</keyword>
<dbReference type="Gene3D" id="1.10.390.10">
    <property type="entry name" value="Neutral Protease Domain 2"/>
    <property type="match status" value="1"/>
</dbReference>
<dbReference type="InterPro" id="IPR014782">
    <property type="entry name" value="Peptidase_M1_dom"/>
</dbReference>
<evidence type="ECO:0000313" key="17">
    <source>
        <dbReference type="WBParaSite" id="MBELARI_LOCUS9822"/>
    </source>
</evidence>
<feature type="binding site" evidence="9">
    <location>
        <position position="528"/>
    </location>
    <ligand>
        <name>Zn(2+)</name>
        <dbReference type="ChEBI" id="CHEBI:29105"/>
        <note>catalytic</note>
    </ligand>
</feature>
<dbReference type="GO" id="GO:0043171">
    <property type="term" value="P:peptide catabolic process"/>
    <property type="evidence" value="ECO:0007669"/>
    <property type="project" value="TreeGrafter"/>
</dbReference>
<evidence type="ECO:0000259" key="13">
    <source>
        <dbReference type="Pfam" id="PF01433"/>
    </source>
</evidence>
<dbReference type="PRINTS" id="PR00756">
    <property type="entry name" value="ALADIPTASE"/>
</dbReference>
<keyword evidence="4 9" id="KW-0479">Metal-binding</keyword>
<dbReference type="InterPro" id="IPR045357">
    <property type="entry name" value="Aminopeptidase_N-like_N"/>
</dbReference>
<evidence type="ECO:0000256" key="4">
    <source>
        <dbReference type="ARBA" id="ARBA00022723"/>
    </source>
</evidence>
<evidence type="ECO:0000256" key="2">
    <source>
        <dbReference type="ARBA" id="ARBA00022438"/>
    </source>
</evidence>
<keyword evidence="2" id="KW-0031">Aminopeptidase</keyword>
<comment type="similarity">
    <text evidence="1">Belongs to the peptidase M1 family.</text>
</comment>
<feature type="active site" description="Proton acceptor" evidence="8">
    <location>
        <position position="525"/>
    </location>
</feature>
<dbReference type="GO" id="GO:0016020">
    <property type="term" value="C:membrane"/>
    <property type="evidence" value="ECO:0007669"/>
    <property type="project" value="TreeGrafter"/>
</dbReference>
<evidence type="ECO:0000256" key="9">
    <source>
        <dbReference type="PIRSR" id="PIRSR634016-3"/>
    </source>
</evidence>
<feature type="compositionally biased region" description="Polar residues" evidence="11">
    <location>
        <begin position="27"/>
        <end position="37"/>
    </location>
</feature>
<dbReference type="FunFam" id="2.60.40.1910:FF:000006">
    <property type="entry name" value="Aminopeptidase"/>
    <property type="match status" value="1"/>
</dbReference>
<keyword evidence="16" id="KW-1185">Reference proteome</keyword>
<evidence type="ECO:0000259" key="15">
    <source>
        <dbReference type="Pfam" id="PF17900"/>
    </source>
</evidence>
<feature type="binding site" evidence="9">
    <location>
        <position position="524"/>
    </location>
    <ligand>
        <name>Zn(2+)</name>
        <dbReference type="ChEBI" id="CHEBI:29105"/>
        <note>catalytic</note>
    </ligand>
</feature>
<dbReference type="GO" id="GO:0070006">
    <property type="term" value="F:metalloaminopeptidase activity"/>
    <property type="evidence" value="ECO:0007669"/>
    <property type="project" value="TreeGrafter"/>
</dbReference>
<sequence length="1118" mass="129229">MAMEEIDLSDRRGLIAMAYGNPKEGNKSLNTSTSTIDKGSDKAPLTNINGKSQERERERERDRERGETREPRKKKRISCAYATCLFLLLCAILACLLSALITYGLTKQAFDRDGDVLPFVPDPRYNLTQEEALLDEEEEEERDLSIPPMADLRLPKDVIPLWYNLTVQVHLPGFVPIEKDKNLTYDASITIKVKIVKDTDKIVLNSKELDLDLNAGSFRIFEDKQDSENKRAQRSSNETESENEGFNATEITTIHETKTTTERSNIVPHRNLTFEEDHNEKENDLKIKKITLNETLQFLTFHLSEKLSAGKEVYIKFAFSRKLRTTMNGLYLTKYKTENGTERLFAMTHMEPAYARGFVPCFDEPHLKAPWKIKIIHPKGTKAISNGIELEESVATKDSPDWVYTSFGETLPISSYLVAMSVNDFEYLEGESAKGTRFRVWARATAINETEYALDIGIKSIDFYEKYYGMEYPIPKQDMIAVSDFDPGAMENMGLIAFREILVLYNPKLHSLQTKYKVATTVAHEVSHQWLGNLVTMDWWNDLWLNEGTARYLEAKAVKEITNGSFQGDQMFELYEHNRAFTKDARSSSHPLHLNITSYDEVKEAFDFITYDKGASLLKMIEKIIGEKDFEKGLKDYVKKLCYKTTNSSSLFEALNSEIPEKLTGWDEKKFDLPDFANKWTEQMGYPVVELHRLDNETLEFTQRRFKRDPTIPESARYRNARYWYKWDIPLWYSVDGDEQPLAWLHEAYRLNITENQLVLVNPESIGFYRVNYDQRGWEAIQRQLLKDHTKIPVKGRHRVIDDAFILAAANHLPYEVAFNVSSYLSKETETLPWIAAMAGFNDVLHHFDDQPDSEGIREFIKSQVKPLFNNLDVTHNFAEDKDLLKSLLVANAMKVYCMVDGAECIEKAIKLFKEDFVDACSHDDIASECSRVPVTIRDTVYCEGIRWGTTADFEKIRNLTIRETTSTERSILLASLGCSRDPYVLKKAFFEGVNGTDFHDNELVSLFLGAAYGTVGKYLTNDFIMDNWKELFKRFQDTQFSLRNIVLYGLRLRDERDLKEIESFISKHKITTRRFSAWKSAIEQGKSTLNWNKHHRKSLIKFFKGEKNEKRDEDDEL</sequence>
<dbReference type="GO" id="GO:0005615">
    <property type="term" value="C:extracellular space"/>
    <property type="evidence" value="ECO:0007669"/>
    <property type="project" value="TreeGrafter"/>
</dbReference>
<keyword evidence="7" id="KW-0482">Metalloprotease</keyword>
<name>A0AAF3FRF3_9BILA</name>
<dbReference type="Proteomes" id="UP000887575">
    <property type="component" value="Unassembled WGS sequence"/>
</dbReference>
<dbReference type="PANTHER" id="PTHR11533">
    <property type="entry name" value="PROTEASE M1 ZINC METALLOPROTEASE"/>
    <property type="match status" value="1"/>
</dbReference>
<protein>
    <recommendedName>
        <fullName evidence="18">Aminopeptidase</fullName>
    </recommendedName>
</protein>
<dbReference type="Pfam" id="PF11838">
    <property type="entry name" value="ERAP1_C"/>
    <property type="match status" value="1"/>
</dbReference>
<dbReference type="GO" id="GO:0005737">
    <property type="term" value="C:cytoplasm"/>
    <property type="evidence" value="ECO:0007669"/>
    <property type="project" value="TreeGrafter"/>
</dbReference>
<evidence type="ECO:0000256" key="12">
    <source>
        <dbReference type="SAM" id="Phobius"/>
    </source>
</evidence>
<feature type="transmembrane region" description="Helical" evidence="12">
    <location>
        <begin position="79"/>
        <end position="105"/>
    </location>
</feature>
<evidence type="ECO:0008006" key="18">
    <source>
        <dbReference type="Google" id="ProtNLM"/>
    </source>
</evidence>
<evidence type="ECO:0000256" key="5">
    <source>
        <dbReference type="ARBA" id="ARBA00022801"/>
    </source>
</evidence>
<dbReference type="PANTHER" id="PTHR11533:SF299">
    <property type="entry name" value="AMINOPEPTIDASE"/>
    <property type="match status" value="1"/>
</dbReference>
<evidence type="ECO:0000256" key="3">
    <source>
        <dbReference type="ARBA" id="ARBA00022670"/>
    </source>
</evidence>
<evidence type="ECO:0000256" key="8">
    <source>
        <dbReference type="PIRSR" id="PIRSR634016-1"/>
    </source>
</evidence>
<feature type="domain" description="ERAP1-like C-terminal" evidence="14">
    <location>
        <begin position="758"/>
        <end position="1075"/>
    </location>
</feature>
<dbReference type="GO" id="GO:0008270">
    <property type="term" value="F:zinc ion binding"/>
    <property type="evidence" value="ECO:0007669"/>
    <property type="project" value="InterPro"/>
</dbReference>
<feature type="domain" description="Peptidase M1 membrane alanine aminopeptidase" evidence="13">
    <location>
        <begin position="452"/>
        <end position="660"/>
    </location>
</feature>
<accession>A0AAF3FRF3</accession>
<dbReference type="AlphaFoldDB" id="A0AAF3FRF3"/>
<feature type="compositionally biased region" description="Basic and acidic residues" evidence="11">
    <location>
        <begin position="52"/>
        <end position="70"/>
    </location>
</feature>
<dbReference type="SUPFAM" id="SSF55486">
    <property type="entry name" value="Metalloproteases ('zincins'), catalytic domain"/>
    <property type="match status" value="1"/>
</dbReference>
<evidence type="ECO:0000256" key="11">
    <source>
        <dbReference type="SAM" id="MobiDB-lite"/>
    </source>
</evidence>
<organism evidence="16 17">
    <name type="scientific">Mesorhabditis belari</name>
    <dbReference type="NCBI Taxonomy" id="2138241"/>
    <lineage>
        <taxon>Eukaryota</taxon>
        <taxon>Metazoa</taxon>
        <taxon>Ecdysozoa</taxon>
        <taxon>Nematoda</taxon>
        <taxon>Chromadorea</taxon>
        <taxon>Rhabditida</taxon>
        <taxon>Rhabditina</taxon>
        <taxon>Rhabditomorpha</taxon>
        <taxon>Rhabditoidea</taxon>
        <taxon>Rhabditidae</taxon>
        <taxon>Mesorhabditinae</taxon>
        <taxon>Mesorhabditis</taxon>
    </lineage>
</organism>
<dbReference type="SUPFAM" id="SSF63737">
    <property type="entry name" value="Leukotriene A4 hydrolase N-terminal domain"/>
    <property type="match status" value="1"/>
</dbReference>
<dbReference type="CDD" id="cd09601">
    <property type="entry name" value="M1_APN-Q_like"/>
    <property type="match status" value="1"/>
</dbReference>
<evidence type="ECO:0000256" key="6">
    <source>
        <dbReference type="ARBA" id="ARBA00022833"/>
    </source>
</evidence>
<evidence type="ECO:0000256" key="10">
    <source>
        <dbReference type="PIRSR" id="PIRSR634016-4"/>
    </source>
</evidence>
<dbReference type="Pfam" id="PF17900">
    <property type="entry name" value="Peptidase_M1_N"/>
    <property type="match status" value="1"/>
</dbReference>
<feature type="site" description="Transition state stabilizer" evidence="10">
    <location>
        <position position="611"/>
    </location>
</feature>